<feature type="domain" description="Type II methyltransferase M.TaqI-like" evidence="6">
    <location>
        <begin position="550"/>
        <end position="793"/>
    </location>
</feature>
<dbReference type="Gene3D" id="3.40.50.150">
    <property type="entry name" value="Vaccinia Virus protein VP39"/>
    <property type="match status" value="2"/>
</dbReference>
<evidence type="ECO:0000256" key="5">
    <source>
        <dbReference type="ARBA" id="ARBA00047942"/>
    </source>
</evidence>
<dbReference type="InterPro" id="IPR011639">
    <property type="entry name" value="MethylTrfase_TaqI-like_dom"/>
</dbReference>
<dbReference type="STRING" id="1666911.HLUCCA11_20620"/>
<reference evidence="7 8" key="1">
    <citation type="submission" date="2015-09" db="EMBL/GenBank/DDBJ databases">
        <title>Identification and resolution of microdiversity through metagenomic sequencing of parallel consortia.</title>
        <authorList>
            <person name="Nelson W.C."/>
            <person name="Romine M.F."/>
            <person name="Lindemann S.R."/>
        </authorList>
    </citation>
    <scope>NUCLEOTIDE SEQUENCE [LARGE SCALE GENOMIC DNA]</scope>
    <source>
        <strain evidence="7">Ana</strain>
    </source>
</reference>
<dbReference type="PRINTS" id="PR00507">
    <property type="entry name" value="N12N6MTFRASE"/>
</dbReference>
<dbReference type="Proteomes" id="UP000050465">
    <property type="component" value="Unassembled WGS sequence"/>
</dbReference>
<comment type="catalytic activity">
    <reaction evidence="5">
        <text>a 2'-deoxyadenosine in DNA + S-adenosyl-L-methionine = an N(6)-methyl-2'-deoxyadenosine in DNA + S-adenosyl-L-homocysteine + H(+)</text>
        <dbReference type="Rhea" id="RHEA:15197"/>
        <dbReference type="Rhea" id="RHEA-COMP:12418"/>
        <dbReference type="Rhea" id="RHEA-COMP:12419"/>
        <dbReference type="ChEBI" id="CHEBI:15378"/>
        <dbReference type="ChEBI" id="CHEBI:57856"/>
        <dbReference type="ChEBI" id="CHEBI:59789"/>
        <dbReference type="ChEBI" id="CHEBI:90615"/>
        <dbReference type="ChEBI" id="CHEBI:90616"/>
        <dbReference type="EC" id="2.1.1.72"/>
    </reaction>
</comment>
<dbReference type="PATRIC" id="fig|1666911.3.peg.3086"/>
<keyword evidence="4" id="KW-0949">S-adenosyl-L-methionine</keyword>
<evidence type="ECO:0000313" key="8">
    <source>
        <dbReference type="Proteomes" id="UP000050465"/>
    </source>
</evidence>
<protein>
    <recommendedName>
        <fullName evidence="1">site-specific DNA-methyltransferase (adenine-specific)</fullName>
        <ecNumber evidence="1">2.1.1.72</ecNumber>
    </recommendedName>
</protein>
<dbReference type="InterPro" id="IPR050953">
    <property type="entry name" value="N4_N6_ade-DNA_methylase"/>
</dbReference>
<keyword evidence="2 7" id="KW-0489">Methyltransferase</keyword>
<dbReference type="GO" id="GO:0009007">
    <property type="term" value="F:site-specific DNA-methyltransferase (adenine-specific) activity"/>
    <property type="evidence" value="ECO:0007669"/>
    <property type="project" value="UniProtKB-EC"/>
</dbReference>
<accession>A0A0P7ZDR3</accession>
<dbReference type="PANTHER" id="PTHR33841:SF1">
    <property type="entry name" value="DNA METHYLTRANSFERASE A"/>
    <property type="match status" value="1"/>
</dbReference>
<evidence type="ECO:0000259" key="6">
    <source>
        <dbReference type="Pfam" id="PF07669"/>
    </source>
</evidence>
<evidence type="ECO:0000256" key="1">
    <source>
        <dbReference type="ARBA" id="ARBA00011900"/>
    </source>
</evidence>
<dbReference type="GO" id="GO:0032259">
    <property type="term" value="P:methylation"/>
    <property type="evidence" value="ECO:0007669"/>
    <property type="project" value="UniProtKB-KW"/>
</dbReference>
<comment type="caution">
    <text evidence="7">The sequence shown here is derived from an EMBL/GenBank/DDBJ whole genome shotgun (WGS) entry which is preliminary data.</text>
</comment>
<evidence type="ECO:0000256" key="2">
    <source>
        <dbReference type="ARBA" id="ARBA00022603"/>
    </source>
</evidence>
<proteinExistence type="predicted"/>
<dbReference type="EMBL" id="LJZR01000046">
    <property type="protein sequence ID" value="KPQ32791.1"/>
    <property type="molecule type" value="Genomic_DNA"/>
</dbReference>
<dbReference type="EC" id="2.1.1.72" evidence="1"/>
<evidence type="ECO:0000256" key="4">
    <source>
        <dbReference type="ARBA" id="ARBA00022691"/>
    </source>
</evidence>
<evidence type="ECO:0000313" key="7">
    <source>
        <dbReference type="EMBL" id="KPQ32791.1"/>
    </source>
</evidence>
<dbReference type="SUPFAM" id="SSF53335">
    <property type="entry name" value="S-adenosyl-L-methionine-dependent methyltransferases"/>
    <property type="match status" value="1"/>
</dbReference>
<gene>
    <name evidence="7" type="ORF">HLUCCA11_20620</name>
</gene>
<dbReference type="InterPro" id="IPR029063">
    <property type="entry name" value="SAM-dependent_MTases_sf"/>
</dbReference>
<sequence length="1291" mass="147335">MKNTVDMPVGVDIQGNLIAADLTAELSAGGIKGQAPEDFGFSKSDKLADEVATAWGDAKAYWGAFQRALSRLPEGDLATTVTREQWVMPLLRSLGYDPVYVARAEVIEGQTYAISHRAEPGDDKPPVHIVGCHVRLEERPPSGKPRLSAHALVQEYLNQTEHLWSVVTNGLRWRLLRDSTLMTRLTYIEFDLEQILNGENFAEFGLFYRLFHRSRLPEGMEDADECLLEFYHQESLQQGGRVRDRLRDGVEFALKMLGTGFLQHPQSQGLREKIELGDLTEKDYYRQLLMLIYRLLFLMVAESRNLLLSEEDPEKTRIYREYYSIERLRALVERPSGRREGFQDLWQGLRVTFQLFDENWRGQMLGLSPLNGDLFGSHTLSDLEGCSIDNHDLSLALSKLSLYEQKSQLRRVNYGALDVEELGSVYESLLEFHPQVSQREGAWEFRLVTGSDRKTTGSYYTPPELVGQLIKSALEPVIADRLEALGVDATVEAQERALLSLKVCDPACGSGHFLLAAARRIGKELARVRTDEPQPGPEPLRAAIRDVIQHCVYGVDLNPLAVDLCKVALWLEGLCRGLSLNFLDHRIKCGNSLVGVLDLDCLKEGIPDNAFQAVTGDGKKLATQFKKRNKKERESELEGQMRLTFDADLEGERAEYAQAWQEIEEMKDDRPVAVRQKQAKYESSRSLKPWLRDYSACNLWTAAFFMPLTEQYLQLLPTSATLDNLLRGDLTIQAVVDAANQLAKEKRFFHWPLEFPEVFKQGGFDCILGNPPWERIKLQEKEFFSTRDSKIVSAKNKSERKKLIHALQNTNPDLAKEWEVAKHDASAQSKFVRESARFPFTAVGDINTYSVFAETVDKLISSLGHAGIIIPAQIATDDTSKKFFSYVMLSERLKCLTGFRNLKLIFSDVHDSVKFCLFVLRGNKVKLKKPEFVWLANTTQEANDPQKAISLSYEDLELINPNTLTCPIFRTSIDAELTKKIYRKIPVLENESTGKNPWGISFMRMFDMSNDSGLFMSAPGEGLLPLYEAKMFWHFNHRYGDYADYPESAQTSHLPDIPDERFEDKGYSVTPRYWVSKTEVKRRLIEKWDRSWLLAFRDITNATNERTAIFSLLPRVAVGHTSPILIMNSKDVHFTTIIGNFNSLVFDFVARQKIGGTHLTFTVFRQLPIVPPNRYSNADIDFITPRVLELSYTAWDLQPFAQDMDYDGEPFIWDSERRAILRADLDAYYADLYGLTRDELRYILDPADIYGPDFPSETFRVLKNNEIRKFGEYRTQRLVLQAWDRLFGGSG</sequence>
<name>A0A0P7ZDR3_9CYAN</name>
<evidence type="ECO:0000256" key="3">
    <source>
        <dbReference type="ARBA" id="ARBA00022679"/>
    </source>
</evidence>
<dbReference type="GO" id="GO:0006304">
    <property type="term" value="P:DNA modification"/>
    <property type="evidence" value="ECO:0007669"/>
    <property type="project" value="InterPro"/>
</dbReference>
<dbReference type="Pfam" id="PF07669">
    <property type="entry name" value="Eco57I"/>
    <property type="match status" value="1"/>
</dbReference>
<keyword evidence="3 7" id="KW-0808">Transferase</keyword>
<dbReference type="PANTHER" id="PTHR33841">
    <property type="entry name" value="DNA METHYLTRANSFERASE YEEA-RELATED"/>
    <property type="match status" value="1"/>
</dbReference>
<organism evidence="7 8">
    <name type="scientific">Phormidesmis priestleyi Ana</name>
    <dbReference type="NCBI Taxonomy" id="1666911"/>
    <lineage>
        <taxon>Bacteria</taxon>
        <taxon>Bacillati</taxon>
        <taxon>Cyanobacteriota</taxon>
        <taxon>Cyanophyceae</taxon>
        <taxon>Leptolyngbyales</taxon>
        <taxon>Leptolyngbyaceae</taxon>
        <taxon>Phormidesmis</taxon>
    </lineage>
</organism>